<comment type="caution">
    <text evidence="8">The sequence shown here is derived from an EMBL/GenBank/DDBJ whole genome shotgun (WGS) entry which is preliminary data.</text>
</comment>
<accession>A0AAW9PT54</accession>
<keyword evidence="2 6" id="KW-0812">Transmembrane</keyword>
<dbReference type="AlphaFoldDB" id="A0AAW9PT54"/>
<dbReference type="RefSeq" id="WP_330483635.1">
    <property type="nucleotide sequence ID" value="NZ_JAZBJZ010000035.1"/>
</dbReference>
<dbReference type="Pfam" id="PF01926">
    <property type="entry name" value="MMR_HSR1"/>
    <property type="match status" value="1"/>
</dbReference>
<sequence>MLNSRAFLYLGLGTVVVLATGNAIATVVNDWQAISAAIFLVGGALLFFNLRRSLGDRVHSEPETIDRPGLQKQLQHVKQTIAKISDLSSRQDLMQRAEHIASNLEKNQFRIVVFGTGSAGKTSVINALLGKTSKDSGKTAATIGTTQTAQTYVYDAERNSDRDAVQKSKHMRQISLVDTPGIQEMGLSGRGRELEATRLAHAADLLIFVTAGDLTAVEYQQFKYLVGLGKRVILAFNKTDCYLPTDLALVEAKLAERTTGFLSAQDIVAIAAQPNPIKVRQYDTLASTSPNAQPVKEWLETLPPDIAALKERIEQILSSEWEQLLLKNTHLQIQALKREAQLALQKLQRTEAEKVLTRYQVIVATTTFANPLPALDLVASAAINTQLLIEISRIYDRPFNLKQAQQTASIIAQSLLQLGCVELATTAIATCLKTNAVTYAIGGSVQAIASAYLTHIGGQSFITYLEQQPHLPIGSSPMKNTLHEFCQNTFRSTQGDYFFTNFVSNILKDQLHISAFKG</sequence>
<keyword evidence="5" id="KW-0175">Coiled coil</keyword>
<gene>
    <name evidence="8" type="ORF">V2H45_10655</name>
</gene>
<feature type="domain" description="G" evidence="7">
    <location>
        <begin position="110"/>
        <end position="238"/>
    </location>
</feature>
<dbReference type="GO" id="GO:0005525">
    <property type="term" value="F:GTP binding"/>
    <property type="evidence" value="ECO:0007669"/>
    <property type="project" value="InterPro"/>
</dbReference>
<dbReference type="SUPFAM" id="SSF52540">
    <property type="entry name" value="P-loop containing nucleoside triphosphate hydrolases"/>
    <property type="match status" value="1"/>
</dbReference>
<dbReference type="Proteomes" id="UP001333818">
    <property type="component" value="Unassembled WGS sequence"/>
</dbReference>
<evidence type="ECO:0000256" key="6">
    <source>
        <dbReference type="SAM" id="Phobius"/>
    </source>
</evidence>
<evidence type="ECO:0000256" key="5">
    <source>
        <dbReference type="SAM" id="Coils"/>
    </source>
</evidence>
<dbReference type="InterPro" id="IPR027417">
    <property type="entry name" value="P-loop_NTPase"/>
</dbReference>
<name>A0AAW9PT54_9CYAN</name>
<dbReference type="EMBL" id="JAZBJZ010000035">
    <property type="protein sequence ID" value="MEE3717207.1"/>
    <property type="molecule type" value="Genomic_DNA"/>
</dbReference>
<comment type="subcellular location">
    <subcellularLocation>
        <location evidence="1">Membrane</location>
        <topology evidence="1">Multi-pass membrane protein</topology>
    </subcellularLocation>
</comment>
<keyword evidence="4 6" id="KW-0472">Membrane</keyword>
<evidence type="ECO:0000313" key="9">
    <source>
        <dbReference type="Proteomes" id="UP001333818"/>
    </source>
</evidence>
<evidence type="ECO:0000259" key="7">
    <source>
        <dbReference type="Pfam" id="PF01926"/>
    </source>
</evidence>
<evidence type="ECO:0000256" key="2">
    <source>
        <dbReference type="ARBA" id="ARBA00022692"/>
    </source>
</evidence>
<dbReference type="Pfam" id="PF05128">
    <property type="entry name" value="DUF697"/>
    <property type="match status" value="1"/>
</dbReference>
<dbReference type="PANTHER" id="PTHR42714:SF2">
    <property type="entry name" value="TRNA MODIFICATION GTPASE GTPBP3, MITOCHONDRIAL"/>
    <property type="match status" value="1"/>
</dbReference>
<keyword evidence="9" id="KW-1185">Reference proteome</keyword>
<feature type="coiled-coil region" evidence="5">
    <location>
        <begin position="326"/>
        <end position="353"/>
    </location>
</feature>
<dbReference type="InterPro" id="IPR006073">
    <property type="entry name" value="GTP-bd"/>
</dbReference>
<dbReference type="CDD" id="cd00880">
    <property type="entry name" value="Era_like"/>
    <property type="match status" value="1"/>
</dbReference>
<dbReference type="PANTHER" id="PTHR42714">
    <property type="entry name" value="TRNA MODIFICATION GTPASE GTPBP3"/>
    <property type="match status" value="1"/>
</dbReference>
<dbReference type="GO" id="GO:0016020">
    <property type="term" value="C:membrane"/>
    <property type="evidence" value="ECO:0007669"/>
    <property type="project" value="UniProtKB-SubCell"/>
</dbReference>
<protein>
    <submittedName>
        <fullName evidence="8">GTP-binding protein</fullName>
    </submittedName>
</protein>
<proteinExistence type="predicted"/>
<dbReference type="Gene3D" id="3.40.50.300">
    <property type="entry name" value="P-loop containing nucleotide triphosphate hydrolases"/>
    <property type="match status" value="1"/>
</dbReference>
<dbReference type="GO" id="GO:0030488">
    <property type="term" value="P:tRNA methylation"/>
    <property type="evidence" value="ECO:0007669"/>
    <property type="project" value="TreeGrafter"/>
</dbReference>
<evidence type="ECO:0000256" key="3">
    <source>
        <dbReference type="ARBA" id="ARBA00022989"/>
    </source>
</evidence>
<reference evidence="8" key="1">
    <citation type="submission" date="2024-01" db="EMBL/GenBank/DDBJ databases">
        <title>Bank of Algae and Cyanobacteria of the Azores (BACA) strain genomes.</title>
        <authorList>
            <person name="Luz R."/>
            <person name="Cordeiro R."/>
            <person name="Fonseca A."/>
            <person name="Goncalves V."/>
        </authorList>
    </citation>
    <scope>NUCLEOTIDE SEQUENCE</scope>
    <source>
        <strain evidence="8">BACA0141</strain>
    </source>
</reference>
<feature type="transmembrane region" description="Helical" evidence="6">
    <location>
        <begin position="33"/>
        <end position="50"/>
    </location>
</feature>
<dbReference type="GO" id="GO:0005829">
    <property type="term" value="C:cytosol"/>
    <property type="evidence" value="ECO:0007669"/>
    <property type="project" value="TreeGrafter"/>
</dbReference>
<organism evidence="8 9">
    <name type="scientific">Tumidithrix elongata BACA0141</name>
    <dbReference type="NCBI Taxonomy" id="2716417"/>
    <lineage>
        <taxon>Bacteria</taxon>
        <taxon>Bacillati</taxon>
        <taxon>Cyanobacteriota</taxon>
        <taxon>Cyanophyceae</taxon>
        <taxon>Pseudanabaenales</taxon>
        <taxon>Pseudanabaenaceae</taxon>
        <taxon>Tumidithrix</taxon>
        <taxon>Tumidithrix elongata</taxon>
    </lineage>
</organism>
<evidence type="ECO:0000256" key="1">
    <source>
        <dbReference type="ARBA" id="ARBA00004141"/>
    </source>
</evidence>
<keyword evidence="3 6" id="KW-1133">Transmembrane helix</keyword>
<dbReference type="GO" id="GO:0002098">
    <property type="term" value="P:tRNA wobble uridine modification"/>
    <property type="evidence" value="ECO:0007669"/>
    <property type="project" value="TreeGrafter"/>
</dbReference>
<evidence type="ECO:0000313" key="8">
    <source>
        <dbReference type="EMBL" id="MEE3717207.1"/>
    </source>
</evidence>
<evidence type="ECO:0000256" key="4">
    <source>
        <dbReference type="ARBA" id="ARBA00023136"/>
    </source>
</evidence>
<dbReference type="InterPro" id="IPR021147">
    <property type="entry name" value="DUF697"/>
</dbReference>